<evidence type="ECO:0000256" key="1">
    <source>
        <dbReference type="ARBA" id="ARBA00004496"/>
    </source>
</evidence>
<dbReference type="AlphaFoldDB" id="A0A3D8PQS6"/>
<dbReference type="SUPFAM" id="SSF56349">
    <property type="entry name" value="DNA breaking-rejoining enzymes"/>
    <property type="match status" value="1"/>
</dbReference>
<keyword evidence="7" id="KW-0233">DNA recombination</keyword>
<dbReference type="NCBIfam" id="NF040815">
    <property type="entry name" value="recomb_XerA_Arch"/>
    <property type="match status" value="1"/>
</dbReference>
<dbReference type="GO" id="GO:0007059">
    <property type="term" value="P:chromosome segregation"/>
    <property type="evidence" value="ECO:0007669"/>
    <property type="project" value="UniProtKB-KW"/>
</dbReference>
<evidence type="ECO:0000256" key="8">
    <source>
        <dbReference type="ARBA" id="ARBA00023306"/>
    </source>
</evidence>
<dbReference type="GO" id="GO:0006310">
    <property type="term" value="P:DNA recombination"/>
    <property type="evidence" value="ECO:0007669"/>
    <property type="project" value="UniProtKB-KW"/>
</dbReference>
<evidence type="ECO:0000256" key="9">
    <source>
        <dbReference type="PROSITE-ProRule" id="PRU01248"/>
    </source>
</evidence>
<accession>A0A3D8PQS6</accession>
<gene>
    <name evidence="12" type="ORF">CWR48_10605</name>
</gene>
<dbReference type="InterPro" id="IPR004107">
    <property type="entry name" value="Integrase_SAM-like_N"/>
</dbReference>
<dbReference type="InterPro" id="IPR050090">
    <property type="entry name" value="Tyrosine_recombinase_XerCD"/>
</dbReference>
<dbReference type="GO" id="GO:0051301">
    <property type="term" value="P:cell division"/>
    <property type="evidence" value="ECO:0007669"/>
    <property type="project" value="UniProtKB-KW"/>
</dbReference>
<dbReference type="InterPro" id="IPR044068">
    <property type="entry name" value="CB"/>
</dbReference>
<dbReference type="GO" id="GO:0003677">
    <property type="term" value="F:DNA binding"/>
    <property type="evidence" value="ECO:0007669"/>
    <property type="project" value="UniProtKB-UniRule"/>
</dbReference>
<evidence type="ECO:0000313" key="13">
    <source>
        <dbReference type="Proteomes" id="UP000257143"/>
    </source>
</evidence>
<dbReference type="Pfam" id="PF13495">
    <property type="entry name" value="Phage_int_SAM_4"/>
    <property type="match status" value="1"/>
</dbReference>
<evidence type="ECO:0000256" key="7">
    <source>
        <dbReference type="ARBA" id="ARBA00023172"/>
    </source>
</evidence>
<keyword evidence="8" id="KW-0131">Cell cycle</keyword>
<keyword evidence="3" id="KW-0132">Cell division</keyword>
<evidence type="ECO:0000256" key="5">
    <source>
        <dbReference type="ARBA" id="ARBA00022908"/>
    </source>
</evidence>
<dbReference type="Pfam" id="PF00589">
    <property type="entry name" value="Phage_integrase"/>
    <property type="match status" value="1"/>
</dbReference>
<evidence type="ECO:0000259" key="10">
    <source>
        <dbReference type="PROSITE" id="PS51898"/>
    </source>
</evidence>
<protein>
    <submittedName>
        <fullName evidence="12">Integrase</fullName>
    </submittedName>
</protein>
<dbReference type="InterPro" id="IPR010998">
    <property type="entry name" value="Integrase_recombinase_N"/>
</dbReference>
<evidence type="ECO:0000256" key="2">
    <source>
        <dbReference type="ARBA" id="ARBA00022490"/>
    </source>
</evidence>
<keyword evidence="6 9" id="KW-0238">DNA-binding</keyword>
<keyword evidence="2" id="KW-0963">Cytoplasm</keyword>
<comment type="caution">
    <text evidence="12">The sequence shown here is derived from an EMBL/GenBank/DDBJ whole genome shotgun (WGS) entry which is preliminary data.</text>
</comment>
<evidence type="ECO:0000256" key="6">
    <source>
        <dbReference type="ARBA" id="ARBA00023125"/>
    </source>
</evidence>
<reference evidence="13" key="1">
    <citation type="submission" date="2017-11" db="EMBL/GenBank/DDBJ databases">
        <authorList>
            <person name="Zhu W."/>
        </authorList>
    </citation>
    <scope>NUCLEOTIDE SEQUENCE [LARGE SCALE GENOMIC DNA]</scope>
    <source>
        <strain evidence="13">CAU 1183</strain>
    </source>
</reference>
<evidence type="ECO:0000256" key="3">
    <source>
        <dbReference type="ARBA" id="ARBA00022618"/>
    </source>
</evidence>
<dbReference type="PANTHER" id="PTHR30349:SF77">
    <property type="entry name" value="TYROSINE RECOMBINASE XERC"/>
    <property type="match status" value="1"/>
</dbReference>
<name>A0A3D8PQS6_9BACI</name>
<dbReference type="PANTHER" id="PTHR30349">
    <property type="entry name" value="PHAGE INTEGRASE-RELATED"/>
    <property type="match status" value="1"/>
</dbReference>
<dbReference type="InterPro" id="IPR002104">
    <property type="entry name" value="Integrase_catalytic"/>
</dbReference>
<dbReference type="EMBL" id="PIOC01000017">
    <property type="protein sequence ID" value="RDW18496.1"/>
    <property type="molecule type" value="Genomic_DNA"/>
</dbReference>
<dbReference type="Gene3D" id="1.10.150.130">
    <property type="match status" value="1"/>
</dbReference>
<dbReference type="InterPro" id="IPR013762">
    <property type="entry name" value="Integrase-like_cat_sf"/>
</dbReference>
<evidence type="ECO:0000259" key="11">
    <source>
        <dbReference type="PROSITE" id="PS51900"/>
    </source>
</evidence>
<keyword evidence="4" id="KW-0159">Chromosome partition</keyword>
<dbReference type="GO" id="GO:0005737">
    <property type="term" value="C:cytoplasm"/>
    <property type="evidence" value="ECO:0007669"/>
    <property type="project" value="UniProtKB-SubCell"/>
</dbReference>
<sequence>MEEILSNYEIHRKTTADLENDFEENIKMYIDAKRVEGLSDITLQGYYIELRLFARFVDKPTVQVNTSDIRKYLASNDTWMASTVDSKLSKIKSFYGWLVGEEIQLRNPASKIKPPKKPKRLPRGLSVEELEIVRESCKTIRERALIEVAYSTGARVSELANMKISDIDFRNMSIDIIGKGDKERIVYLSFKAMHHLNKYLKNRKESRFGKSDYVFIGERRPFREMTTSGIERVVNKIEERANISKKLTPHVFRHTFATLSMENGASITDVQHLLGHDRPETTQIYAIVSEERKKQAHRRYHAQ</sequence>
<proteinExistence type="predicted"/>
<keyword evidence="13" id="KW-1185">Reference proteome</keyword>
<organism evidence="12 13">
    <name type="scientific">Oceanobacillus arenosus</name>
    <dbReference type="NCBI Taxonomy" id="1229153"/>
    <lineage>
        <taxon>Bacteria</taxon>
        <taxon>Bacillati</taxon>
        <taxon>Bacillota</taxon>
        <taxon>Bacilli</taxon>
        <taxon>Bacillales</taxon>
        <taxon>Bacillaceae</taxon>
        <taxon>Oceanobacillus</taxon>
    </lineage>
</organism>
<dbReference type="Proteomes" id="UP000257143">
    <property type="component" value="Unassembled WGS sequence"/>
</dbReference>
<keyword evidence="5" id="KW-0229">DNA integration</keyword>
<evidence type="ECO:0000313" key="12">
    <source>
        <dbReference type="EMBL" id="RDW18496.1"/>
    </source>
</evidence>
<evidence type="ECO:0000256" key="4">
    <source>
        <dbReference type="ARBA" id="ARBA00022829"/>
    </source>
</evidence>
<dbReference type="GO" id="GO:0015074">
    <property type="term" value="P:DNA integration"/>
    <property type="evidence" value="ECO:0007669"/>
    <property type="project" value="UniProtKB-KW"/>
</dbReference>
<feature type="domain" description="Tyr recombinase" evidence="10">
    <location>
        <begin position="120"/>
        <end position="298"/>
    </location>
</feature>
<dbReference type="PROSITE" id="PS51900">
    <property type="entry name" value="CB"/>
    <property type="match status" value="1"/>
</dbReference>
<dbReference type="OrthoDB" id="9801717at2"/>
<dbReference type="InterPro" id="IPR011010">
    <property type="entry name" value="DNA_brk_join_enz"/>
</dbReference>
<comment type="subcellular location">
    <subcellularLocation>
        <location evidence="1">Cytoplasm</location>
    </subcellularLocation>
</comment>
<feature type="domain" description="Core-binding (CB)" evidence="11">
    <location>
        <begin position="20"/>
        <end position="99"/>
    </location>
</feature>
<dbReference type="Gene3D" id="1.10.443.10">
    <property type="entry name" value="Intergrase catalytic core"/>
    <property type="match status" value="1"/>
</dbReference>
<dbReference type="PROSITE" id="PS51898">
    <property type="entry name" value="TYR_RECOMBINASE"/>
    <property type="match status" value="1"/>
</dbReference>